<dbReference type="GO" id="GO:0005829">
    <property type="term" value="C:cytosol"/>
    <property type="evidence" value="ECO:0007669"/>
    <property type="project" value="TreeGrafter"/>
</dbReference>
<proteinExistence type="predicted"/>
<name>A0A7Y0EQA0_9BIFI</name>
<comment type="caution">
    <text evidence="3">The sequence shown here is derived from an EMBL/GenBank/DDBJ whole genome shotgun (WGS) entry which is preliminary data.</text>
</comment>
<dbReference type="SUPFAM" id="SSF51430">
    <property type="entry name" value="NAD(P)-linked oxidoreductase"/>
    <property type="match status" value="1"/>
</dbReference>
<dbReference type="InterPro" id="IPR036812">
    <property type="entry name" value="NAD(P)_OxRdtase_dom_sf"/>
</dbReference>
<dbReference type="InterPro" id="IPR020471">
    <property type="entry name" value="AKR"/>
</dbReference>
<sequence length="317" mass="34865">MSTNATMPKIALGAWSWGSGAAGGDQVFGNHLDERELRPVFDAALEHGLNLWDTAAVYGEGSSERILGDFVKDEDRERVLLSTKFTPQIASDSPNAMQEMLDGSKQRLHADVIDVYWIHNPMDVERWTPDLIPLAKSGQIRSIGVSNHNLAQIKRANEILGEAGLKVSAVQNHYSLLHRSSERAGILDYCKENGITFYAYMVLEQGALTGKYDSMHPFPQGSGRGDSYNPHLAEIERLIEALRTIGKCHDASPAQVATAWAIAKGTLPIIGVTKVRQVEQAAAAAQLHLTDDEVALLERLGDETGVHTLREWEQDMD</sequence>
<evidence type="ECO:0000313" key="3">
    <source>
        <dbReference type="EMBL" id="NMM94404.1"/>
    </source>
</evidence>
<dbReference type="PANTHER" id="PTHR43364">
    <property type="entry name" value="NADH-SPECIFIC METHYLGLYOXAL REDUCTASE-RELATED"/>
    <property type="match status" value="1"/>
</dbReference>
<organism evidence="3 4">
    <name type="scientific">Bifidobacterium oedipodis</name>
    <dbReference type="NCBI Taxonomy" id="2675322"/>
    <lineage>
        <taxon>Bacteria</taxon>
        <taxon>Bacillati</taxon>
        <taxon>Actinomycetota</taxon>
        <taxon>Actinomycetes</taxon>
        <taxon>Bifidobacteriales</taxon>
        <taxon>Bifidobacteriaceae</taxon>
        <taxon>Bifidobacterium</taxon>
    </lineage>
</organism>
<dbReference type="Proteomes" id="UP000532194">
    <property type="component" value="Unassembled WGS sequence"/>
</dbReference>
<evidence type="ECO:0000256" key="1">
    <source>
        <dbReference type="ARBA" id="ARBA00023002"/>
    </source>
</evidence>
<reference evidence="3 4" key="1">
    <citation type="submission" date="2020-02" db="EMBL/GenBank/DDBJ databases">
        <title>Characterization of phylogenetic diversity of novel bifidobacterial species isolated in Czech ZOOs.</title>
        <authorList>
            <person name="Lugli G.A."/>
            <person name="Vera N.B."/>
            <person name="Ventura M."/>
        </authorList>
    </citation>
    <scope>NUCLEOTIDE SEQUENCE [LARGE SCALE GENOMIC DNA]</scope>
    <source>
        <strain evidence="3 4">DSM 109957</strain>
    </source>
</reference>
<keyword evidence="4" id="KW-1185">Reference proteome</keyword>
<dbReference type="PANTHER" id="PTHR43364:SF4">
    <property type="entry name" value="NAD(P)-LINKED OXIDOREDUCTASE SUPERFAMILY PROTEIN"/>
    <property type="match status" value="1"/>
</dbReference>
<dbReference type="RefSeq" id="WP_205832766.1">
    <property type="nucleotide sequence ID" value="NZ_JAAIII010000004.1"/>
</dbReference>
<evidence type="ECO:0000313" key="4">
    <source>
        <dbReference type="Proteomes" id="UP000532194"/>
    </source>
</evidence>
<dbReference type="Gene3D" id="3.20.20.100">
    <property type="entry name" value="NADP-dependent oxidoreductase domain"/>
    <property type="match status" value="1"/>
</dbReference>
<gene>
    <name evidence="3" type="ORF">G1C95_1591</name>
</gene>
<dbReference type="CDD" id="cd19103">
    <property type="entry name" value="AKR_unchar"/>
    <property type="match status" value="1"/>
</dbReference>
<dbReference type="AlphaFoldDB" id="A0A7Y0EQA0"/>
<dbReference type="PRINTS" id="PR00069">
    <property type="entry name" value="ALDKETRDTASE"/>
</dbReference>
<dbReference type="Pfam" id="PF00248">
    <property type="entry name" value="Aldo_ket_red"/>
    <property type="match status" value="1"/>
</dbReference>
<dbReference type="InterPro" id="IPR023210">
    <property type="entry name" value="NADP_OxRdtase_dom"/>
</dbReference>
<evidence type="ECO:0000259" key="2">
    <source>
        <dbReference type="Pfam" id="PF00248"/>
    </source>
</evidence>
<accession>A0A7Y0EQA0</accession>
<dbReference type="EMBL" id="JAAIII010000004">
    <property type="protein sequence ID" value="NMM94404.1"/>
    <property type="molecule type" value="Genomic_DNA"/>
</dbReference>
<feature type="domain" description="NADP-dependent oxidoreductase" evidence="2">
    <location>
        <begin position="9"/>
        <end position="300"/>
    </location>
</feature>
<dbReference type="InterPro" id="IPR050523">
    <property type="entry name" value="AKR_Detox_Biosynth"/>
</dbReference>
<keyword evidence="1" id="KW-0560">Oxidoreductase</keyword>
<dbReference type="GO" id="GO:0016491">
    <property type="term" value="F:oxidoreductase activity"/>
    <property type="evidence" value="ECO:0007669"/>
    <property type="project" value="UniProtKB-KW"/>
</dbReference>
<protein>
    <submittedName>
        <fullName evidence="3">Aldo/keto reductase</fullName>
    </submittedName>
</protein>